<evidence type="ECO:0000313" key="3">
    <source>
        <dbReference type="Proteomes" id="UP001174210"/>
    </source>
</evidence>
<evidence type="ECO:0000313" key="2">
    <source>
        <dbReference type="EMBL" id="MDN4596128.1"/>
    </source>
</evidence>
<comment type="caution">
    <text evidence="1">Lacks conserved residue(s) required for the propagation of feature annotation.</text>
</comment>
<dbReference type="Gene3D" id="2.20.28.270">
    <property type="entry name" value="RNA polymerase-binding protein A"/>
    <property type="match status" value="1"/>
</dbReference>
<sequence>MADRSLRGMRLGAQSLQSEEGVVYSPRSRYTYLCPTCGKETEVVFSAEAEAPDSWECKHCGQEALRLVGDTPVEVDHSDVKTPRSHWDMLLERRTRAELEELLEERLQYLRARRGTAEHKHSA</sequence>
<gene>
    <name evidence="1" type="primary">rbpA</name>
    <name evidence="2" type="ORF">P5G59_03150</name>
</gene>
<proteinExistence type="inferred from homology"/>
<organism evidence="2 3">
    <name type="scientific">Leifsonia virtsii</name>
    <dbReference type="NCBI Taxonomy" id="3035915"/>
    <lineage>
        <taxon>Bacteria</taxon>
        <taxon>Bacillati</taxon>
        <taxon>Actinomycetota</taxon>
        <taxon>Actinomycetes</taxon>
        <taxon>Micrococcales</taxon>
        <taxon>Microbacteriaceae</taxon>
        <taxon>Leifsonia</taxon>
    </lineage>
</organism>
<name>A0ABT8ITU3_9MICO</name>
<comment type="subunit">
    <text evidence="1">Forms a complex with the RNAP catalytic core and with free principal sigma factors.</text>
</comment>
<dbReference type="InterPro" id="IPR038638">
    <property type="entry name" value="RbpA_sf"/>
</dbReference>
<keyword evidence="3" id="KW-1185">Reference proteome</keyword>
<dbReference type="Pfam" id="PF13397">
    <property type="entry name" value="RbpA"/>
    <property type="match status" value="1"/>
</dbReference>
<dbReference type="RefSeq" id="WP_301215891.1">
    <property type="nucleotide sequence ID" value="NZ_JAROCB010000001.1"/>
</dbReference>
<comment type="similarity">
    <text evidence="1">Belongs to the RNA polymerase-binding protein RbpA family.</text>
</comment>
<dbReference type="Proteomes" id="UP001174210">
    <property type="component" value="Unassembled WGS sequence"/>
</dbReference>
<comment type="function">
    <text evidence="1">Binds to RNA polymerase (RNAP), stimulating transcription from principal, but not alternative sigma factor promoters.</text>
</comment>
<protein>
    <recommendedName>
        <fullName evidence="1">RNA polymerase-binding protein RbpA</fullName>
    </recommendedName>
</protein>
<dbReference type="EMBL" id="JAROCB010000001">
    <property type="protein sequence ID" value="MDN4596128.1"/>
    <property type="molecule type" value="Genomic_DNA"/>
</dbReference>
<dbReference type="HAMAP" id="MF_01483">
    <property type="entry name" value="RbpA"/>
    <property type="match status" value="1"/>
</dbReference>
<evidence type="ECO:0000256" key="1">
    <source>
        <dbReference type="HAMAP-Rule" id="MF_01483"/>
    </source>
</evidence>
<keyword evidence="1" id="KW-0804">Transcription</keyword>
<dbReference type="InterPro" id="IPR025182">
    <property type="entry name" value="RNApol-bd_RbpA"/>
</dbReference>
<accession>A0ABT8ITU3</accession>
<keyword evidence="1" id="KW-0805">Transcription regulation</keyword>
<comment type="caution">
    <text evidence="2">The sequence shown here is derived from an EMBL/GenBank/DDBJ whole genome shotgun (WGS) entry which is preliminary data.</text>
</comment>
<reference evidence="2" key="1">
    <citation type="submission" date="2023-03" db="EMBL/GenBank/DDBJ databases">
        <title>MT1 and MT2 Draft Genomes of Novel Species.</title>
        <authorList>
            <person name="Venkateswaran K."/>
        </authorList>
    </citation>
    <scope>NUCLEOTIDE SEQUENCE</scope>
    <source>
        <strain evidence="2">F6_8S_P_1A</strain>
    </source>
</reference>